<reference evidence="1 2" key="1">
    <citation type="submission" date="2015-01" db="EMBL/GenBank/DDBJ databases">
        <title>Evolution of Trichinella species and genotypes.</title>
        <authorList>
            <person name="Korhonen P.K."/>
            <person name="Edoardo P."/>
            <person name="Giuseppe L.R."/>
            <person name="Gasser R.B."/>
        </authorList>
    </citation>
    <scope>NUCLEOTIDE SEQUENCE [LARGE SCALE GENOMIC DNA]</scope>
    <source>
        <strain evidence="1">ISS1029</strain>
    </source>
</reference>
<sequence length="42" mass="4488">MENVHVAVIASSVVCCPSSLKLVSVSRFPLNCSAIIEILQVM</sequence>
<accession>A0A0V1GL93</accession>
<proteinExistence type="predicted"/>
<name>A0A0V1GL93_9BILA</name>
<evidence type="ECO:0000313" key="1">
    <source>
        <dbReference type="EMBL" id="KRY98595.1"/>
    </source>
</evidence>
<evidence type="ECO:0000313" key="2">
    <source>
        <dbReference type="Proteomes" id="UP000055024"/>
    </source>
</evidence>
<protein>
    <submittedName>
        <fullName evidence="1">Uncharacterized protein</fullName>
    </submittedName>
</protein>
<dbReference type="Proteomes" id="UP000055024">
    <property type="component" value="Unassembled WGS sequence"/>
</dbReference>
<dbReference type="AlphaFoldDB" id="A0A0V1GL93"/>
<gene>
    <name evidence="1" type="ORF">T11_470</name>
</gene>
<dbReference type="EMBL" id="JYDP01001282">
    <property type="protein sequence ID" value="KRY98595.1"/>
    <property type="molecule type" value="Genomic_DNA"/>
</dbReference>
<comment type="caution">
    <text evidence="1">The sequence shown here is derived from an EMBL/GenBank/DDBJ whole genome shotgun (WGS) entry which is preliminary data.</text>
</comment>
<keyword evidence="2" id="KW-1185">Reference proteome</keyword>
<organism evidence="1 2">
    <name type="scientific">Trichinella zimbabwensis</name>
    <dbReference type="NCBI Taxonomy" id="268475"/>
    <lineage>
        <taxon>Eukaryota</taxon>
        <taxon>Metazoa</taxon>
        <taxon>Ecdysozoa</taxon>
        <taxon>Nematoda</taxon>
        <taxon>Enoplea</taxon>
        <taxon>Dorylaimia</taxon>
        <taxon>Trichinellida</taxon>
        <taxon>Trichinellidae</taxon>
        <taxon>Trichinella</taxon>
    </lineage>
</organism>